<dbReference type="AlphaFoldDB" id="A0A0Q0JSS3"/>
<dbReference type="EMBL" id="LCUF01000002">
    <property type="protein sequence ID" value="KQA24494.1"/>
    <property type="molecule type" value="Genomic_DNA"/>
</dbReference>
<organism evidence="1 2">
    <name type="scientific">Vibrio metoecus</name>
    <dbReference type="NCBI Taxonomy" id="1481663"/>
    <lineage>
        <taxon>Bacteria</taxon>
        <taxon>Pseudomonadati</taxon>
        <taxon>Pseudomonadota</taxon>
        <taxon>Gammaproteobacteria</taxon>
        <taxon>Vibrionales</taxon>
        <taxon>Vibrionaceae</taxon>
        <taxon>Vibrio</taxon>
    </lineage>
</organism>
<name>A0A0Q0JSS3_VIBMT</name>
<protein>
    <submittedName>
        <fullName evidence="1">Uncharacterized protein</fullName>
    </submittedName>
</protein>
<evidence type="ECO:0000313" key="1">
    <source>
        <dbReference type="EMBL" id="KQA24494.1"/>
    </source>
</evidence>
<gene>
    <name evidence="1" type="ORF">AAY55_02895</name>
</gene>
<proteinExistence type="predicted"/>
<sequence length="100" mass="11919">MEFDFYHELKFLVDEISLVIVDTSVAGEKFFETYFTRCDELKRSNEEELSGIAEWLKRGTHGHHAEVGLQRNYVRRLWAFLTLFNRETNTLTFSQSFKTF</sequence>
<reference evidence="1 2" key="1">
    <citation type="journal article" date="2015" name="Genome Biol. Evol.">
        <title>The Dynamics of Genetic Interactions between Vibrio metoecus and Vibrio cholerae, Two Close Relatives Co-Occurring in the Environment.</title>
        <authorList>
            <person name="Orata F.D."/>
            <person name="Kirchberger P.C."/>
            <person name="Meheust R."/>
            <person name="Barlow E.J."/>
            <person name="Tarr C.L."/>
            <person name="Boucher Y."/>
        </authorList>
    </citation>
    <scope>NUCLEOTIDE SEQUENCE [LARGE SCALE GENOMIC DNA]</scope>
    <source>
        <strain evidence="1 2">08-2459</strain>
    </source>
</reference>
<accession>A0A0Q0JSS3</accession>
<dbReference type="Proteomes" id="UP000053724">
    <property type="component" value="Unassembled WGS sequence"/>
</dbReference>
<comment type="caution">
    <text evidence="1">The sequence shown here is derived from an EMBL/GenBank/DDBJ whole genome shotgun (WGS) entry which is preliminary data.</text>
</comment>
<evidence type="ECO:0000313" key="2">
    <source>
        <dbReference type="Proteomes" id="UP000053724"/>
    </source>
</evidence>